<protein>
    <recommendedName>
        <fullName evidence="4">Transglutaminase-like domain-containing protein</fullName>
    </recommendedName>
</protein>
<reference evidence="2 3" key="1">
    <citation type="submission" date="2024-09" db="EMBL/GenBank/DDBJ databases">
        <authorList>
            <person name="Sun Q."/>
            <person name="Mori K."/>
        </authorList>
    </citation>
    <scope>NUCLEOTIDE SEQUENCE [LARGE SCALE GENOMIC DNA]</scope>
    <source>
        <strain evidence="2 3">CECT 7955</strain>
    </source>
</reference>
<name>A0ABV5GPZ7_9FLAO</name>
<dbReference type="EMBL" id="JBHMEY010000054">
    <property type="protein sequence ID" value="MFB9097470.1"/>
    <property type="molecule type" value="Genomic_DNA"/>
</dbReference>
<organism evidence="2 3">
    <name type="scientific">Flavobacterium jumunjinense</name>
    <dbReference type="NCBI Taxonomy" id="998845"/>
    <lineage>
        <taxon>Bacteria</taxon>
        <taxon>Pseudomonadati</taxon>
        <taxon>Bacteroidota</taxon>
        <taxon>Flavobacteriia</taxon>
        <taxon>Flavobacteriales</taxon>
        <taxon>Flavobacteriaceae</taxon>
        <taxon>Flavobacterium</taxon>
    </lineage>
</organism>
<evidence type="ECO:0000313" key="3">
    <source>
        <dbReference type="Proteomes" id="UP001589607"/>
    </source>
</evidence>
<feature type="region of interest" description="Disordered" evidence="1">
    <location>
        <begin position="410"/>
        <end position="437"/>
    </location>
</feature>
<evidence type="ECO:0008006" key="4">
    <source>
        <dbReference type="Google" id="ProtNLM"/>
    </source>
</evidence>
<sequence>MSNSLFRNLKNGAKYNALIPHSSCERVSLGKGNTFFSMEMIVQQALQHHEQVAKLAPVLQSDTLEKTCHSIHDFLYWHLQYKADGEAQLLRSPACSWQQRYDGIDCKSYSVFASAILLQQGIKHYIRKIKQPLHNPQNYTHVYVVVPIDQASGNLKAGHYTIDGTLQQTTEPFYTEKKDNFMDKLPHFGLNAPGGLSGEGEENSWLDNNWESIKSKLSCWGGSAYDWNRAEADMKGILNILHGHLENINTSLASDNMQALATSVNRFIGIAAWNASLVGTKRSHSWSSDCTKNNLKITHEAYNFYRYEVTNALMIYLDTYFTGIQNGSVVYGRVSRSGEGVQEAYTGEWATWEDQDIVFDIPFVKYTPKPNINIPAFEITPYVGQTNTSNFDVGTFLQGLSNIIKTIGGSSGGGSTGSGTGTGSGFEYDNNNPDNPTYKPSTNKAVLGWGAALVLGGIAFTKMKDKPKVKPKTEK</sequence>
<proteinExistence type="predicted"/>
<evidence type="ECO:0000256" key="1">
    <source>
        <dbReference type="SAM" id="MobiDB-lite"/>
    </source>
</evidence>
<gene>
    <name evidence="2" type="ORF">ACFFVF_13160</name>
</gene>
<comment type="caution">
    <text evidence="2">The sequence shown here is derived from an EMBL/GenBank/DDBJ whole genome shotgun (WGS) entry which is preliminary data.</text>
</comment>
<dbReference type="RefSeq" id="WP_264554424.1">
    <property type="nucleotide sequence ID" value="NZ_CBCSGE010000026.1"/>
</dbReference>
<accession>A0ABV5GPZ7</accession>
<dbReference type="Proteomes" id="UP001589607">
    <property type="component" value="Unassembled WGS sequence"/>
</dbReference>
<keyword evidence="3" id="KW-1185">Reference proteome</keyword>
<feature type="compositionally biased region" description="Gly residues" evidence="1">
    <location>
        <begin position="410"/>
        <end position="424"/>
    </location>
</feature>
<evidence type="ECO:0000313" key="2">
    <source>
        <dbReference type="EMBL" id="MFB9097470.1"/>
    </source>
</evidence>